<dbReference type="Gene3D" id="3.40.50.980">
    <property type="match status" value="2"/>
</dbReference>
<dbReference type="Pfam" id="PF00501">
    <property type="entry name" value="AMP-binding"/>
    <property type="match status" value="1"/>
</dbReference>
<evidence type="ECO:0000313" key="5">
    <source>
        <dbReference type="EMBL" id="SEI05587.1"/>
    </source>
</evidence>
<keyword evidence="2" id="KW-0596">Phosphopantetheine</keyword>
<dbReference type="InterPro" id="IPR010071">
    <property type="entry name" value="AA_adenyl_dom"/>
</dbReference>
<dbReference type="Pfam" id="PF00550">
    <property type="entry name" value="PP-binding"/>
    <property type="match status" value="1"/>
</dbReference>
<gene>
    <name evidence="5" type="ORF">SAMN05660691_03150</name>
</gene>
<feature type="domain" description="Carrier" evidence="4">
    <location>
        <begin position="920"/>
        <end position="994"/>
    </location>
</feature>
<dbReference type="Proteomes" id="UP000199371">
    <property type="component" value="Unassembled WGS sequence"/>
</dbReference>
<dbReference type="PROSITE" id="PS50075">
    <property type="entry name" value="CARRIER"/>
    <property type="match status" value="1"/>
</dbReference>
<dbReference type="CDD" id="cd05930">
    <property type="entry name" value="A_NRPS"/>
    <property type="match status" value="1"/>
</dbReference>
<dbReference type="InterPro" id="IPR020845">
    <property type="entry name" value="AMP-binding_CS"/>
</dbReference>
<dbReference type="AlphaFoldDB" id="A0A1H6MU64"/>
<dbReference type="OrthoDB" id="5296889at2"/>
<dbReference type="InterPro" id="IPR025110">
    <property type="entry name" value="AMP-bd_C"/>
</dbReference>
<dbReference type="InterPro" id="IPR036736">
    <property type="entry name" value="ACP-like_sf"/>
</dbReference>
<dbReference type="InterPro" id="IPR045851">
    <property type="entry name" value="AMP-bd_C_sf"/>
</dbReference>
<dbReference type="GO" id="GO:0005737">
    <property type="term" value="C:cytoplasm"/>
    <property type="evidence" value="ECO:0007669"/>
    <property type="project" value="TreeGrafter"/>
</dbReference>
<dbReference type="Gene3D" id="1.10.1200.10">
    <property type="entry name" value="ACP-like"/>
    <property type="match status" value="1"/>
</dbReference>
<dbReference type="EMBL" id="FNXF01000014">
    <property type="protein sequence ID" value="SEI05587.1"/>
    <property type="molecule type" value="Genomic_DNA"/>
</dbReference>
<dbReference type="GO" id="GO:0003824">
    <property type="term" value="F:catalytic activity"/>
    <property type="evidence" value="ECO:0007669"/>
    <property type="project" value="InterPro"/>
</dbReference>
<dbReference type="Pfam" id="PF13193">
    <property type="entry name" value="AMP-binding_C"/>
    <property type="match status" value="1"/>
</dbReference>
<dbReference type="Pfam" id="PF00668">
    <property type="entry name" value="Condensation"/>
    <property type="match status" value="1"/>
</dbReference>
<dbReference type="GO" id="GO:0044550">
    <property type="term" value="P:secondary metabolite biosynthetic process"/>
    <property type="evidence" value="ECO:0007669"/>
    <property type="project" value="TreeGrafter"/>
</dbReference>
<sequence length="1031" mass="113884">MALNEELNFLISHQQRQVLNSASVGSQLPYYRAVIQLDSSLEPQQQKAKFESLVNRHEIFRTRFVQELGMKEPVQQISEEATDMRWAVSQEEPDTIDGNVSLSLDNLIEATLYVSDSGLQTLHLNISSLVCDHHSLEQICFELAQSDETDESVQYVDFSQWQDDVVQEDEPARAFWQKNANKQLPFAKLPGESNTKGYEQRSSSEFALSNTAPGQADSSWLLSLWMTILARFSGAEQLAVLVHFDGRISEDFTLGIGPYSRMLPLVMAVKSEMTGEQLQGQIKRNIGQLNSNQMSMPVIPNTELAGSIGFECLQNTVFSDKFSGEVCLLSSSLVNDQCVLKLSCRFADGNLQARILYNATRYSQEFIDVLRKSLVALQANWDTSKSLDAQHLVTTTDDAAHLRRATEYNHELKVVDMIQQTAAIYPQNIAVESYDDNLTYQELNQKANQLSHQLLAGGIGVQKLVGICFERSFELSIAMLAVLKTGAAFIAIDPKTPPQRATVILENADIVLTDKKSGSYDALKVWQGTTICVDKDGSEQLQLSTENPEVAIHSSSPAYILYTSGSTGKPKGVVISNAALSNYIQHSTHTYLTNSSGAVVHTSIGFDLTITGLLAPLTIGKKVVMVADAVGVDALQATLAKQSEKVMLKLTPSHLKVLATWLENTTAEDFPIDTLVVGGEALYKSDIAMLQRDFPSLNIFNEYGPTEATVGCCLYKCRSEQPAAQMIPIGHPISGTELYVLDNNMKILPRYCTGELYIGGLGLAEGYLKQPQLTASRFIELALPDGTHKRLYKTGDLVRLEADGFVYLGRNDSQVKIRGHRVEVGEVEAVLKKALPVDDVVVKAGHNQFDEVELIAYVKTTQHLTLEDLHKTVSDTLPAYMLPAHIICLEEFPLTQNGKVDMIILPDVADLINSKVEYVAPRNDVEKSFSDAFRAVLKLENVGIKDNFFVMGGDSIRAVQLVSSINESGYELSVEDLFNLPNIEALAQFALENKVQVNSEDACTVEALLNELNDLSEEEVALKLAELEEEL</sequence>
<name>A0A1H6MU64_9GAMM</name>
<dbReference type="FunFam" id="1.10.1200.10:FF:000005">
    <property type="entry name" value="Nonribosomal peptide synthetase 1"/>
    <property type="match status" value="1"/>
</dbReference>
<dbReference type="GO" id="GO:0043041">
    <property type="term" value="P:amino acid activation for nonribosomal peptide biosynthetic process"/>
    <property type="evidence" value="ECO:0007669"/>
    <property type="project" value="TreeGrafter"/>
</dbReference>
<organism evidence="5 6">
    <name type="scientific">Rheinheimera pacifica</name>
    <dbReference type="NCBI Taxonomy" id="173990"/>
    <lineage>
        <taxon>Bacteria</taxon>
        <taxon>Pseudomonadati</taxon>
        <taxon>Pseudomonadota</taxon>
        <taxon>Gammaproteobacteria</taxon>
        <taxon>Chromatiales</taxon>
        <taxon>Chromatiaceae</taxon>
        <taxon>Rheinheimera</taxon>
    </lineage>
</organism>
<dbReference type="SUPFAM" id="SSF52777">
    <property type="entry name" value="CoA-dependent acyltransferases"/>
    <property type="match status" value="2"/>
</dbReference>
<dbReference type="GO" id="GO:0031177">
    <property type="term" value="F:phosphopantetheine binding"/>
    <property type="evidence" value="ECO:0007669"/>
    <property type="project" value="TreeGrafter"/>
</dbReference>
<dbReference type="STRING" id="173990.SAMN05660691_03150"/>
<dbReference type="RefSeq" id="WP_092795415.1">
    <property type="nucleotide sequence ID" value="NZ_FNXF01000014.1"/>
</dbReference>
<dbReference type="Gene3D" id="3.30.559.10">
    <property type="entry name" value="Chloramphenicol acetyltransferase-like domain"/>
    <property type="match status" value="1"/>
</dbReference>
<evidence type="ECO:0000259" key="4">
    <source>
        <dbReference type="PROSITE" id="PS50075"/>
    </source>
</evidence>
<keyword evidence="3" id="KW-0597">Phosphoprotein</keyword>
<accession>A0A1H6MU64</accession>
<comment type="cofactor">
    <cofactor evidence="1">
        <name>pantetheine 4'-phosphate</name>
        <dbReference type="ChEBI" id="CHEBI:47942"/>
    </cofactor>
</comment>
<evidence type="ECO:0000313" key="6">
    <source>
        <dbReference type="Proteomes" id="UP000199371"/>
    </source>
</evidence>
<dbReference type="PROSITE" id="PS00455">
    <property type="entry name" value="AMP_BINDING"/>
    <property type="match status" value="1"/>
</dbReference>
<dbReference type="SUPFAM" id="SSF56801">
    <property type="entry name" value="Acetyl-CoA synthetase-like"/>
    <property type="match status" value="1"/>
</dbReference>
<keyword evidence="6" id="KW-1185">Reference proteome</keyword>
<dbReference type="InterPro" id="IPR023213">
    <property type="entry name" value="CAT-like_dom_sf"/>
</dbReference>
<dbReference type="InterPro" id="IPR001242">
    <property type="entry name" value="Condensation_dom"/>
</dbReference>
<dbReference type="SUPFAM" id="SSF47336">
    <property type="entry name" value="ACP-like"/>
    <property type="match status" value="1"/>
</dbReference>
<dbReference type="PANTHER" id="PTHR45527">
    <property type="entry name" value="NONRIBOSOMAL PEPTIDE SYNTHETASE"/>
    <property type="match status" value="1"/>
</dbReference>
<dbReference type="NCBIfam" id="TIGR01733">
    <property type="entry name" value="AA-adenyl-dom"/>
    <property type="match status" value="1"/>
</dbReference>
<dbReference type="InterPro" id="IPR009081">
    <property type="entry name" value="PP-bd_ACP"/>
</dbReference>
<protein>
    <submittedName>
        <fullName evidence="5">Amino acid adenylation domain-containing protein</fullName>
    </submittedName>
</protein>
<dbReference type="PANTHER" id="PTHR45527:SF1">
    <property type="entry name" value="FATTY ACID SYNTHASE"/>
    <property type="match status" value="1"/>
</dbReference>
<dbReference type="Gene3D" id="3.30.300.30">
    <property type="match status" value="1"/>
</dbReference>
<evidence type="ECO:0000256" key="2">
    <source>
        <dbReference type="ARBA" id="ARBA00022450"/>
    </source>
</evidence>
<dbReference type="Gene3D" id="2.30.38.10">
    <property type="entry name" value="Luciferase, Domain 3"/>
    <property type="match status" value="1"/>
</dbReference>
<dbReference type="Gene3D" id="3.30.559.30">
    <property type="entry name" value="Nonribosomal peptide synthetase, condensation domain"/>
    <property type="match status" value="1"/>
</dbReference>
<evidence type="ECO:0000256" key="3">
    <source>
        <dbReference type="ARBA" id="ARBA00022553"/>
    </source>
</evidence>
<reference evidence="6" key="1">
    <citation type="submission" date="2016-10" db="EMBL/GenBank/DDBJ databases">
        <authorList>
            <person name="Varghese N."/>
            <person name="Submissions S."/>
        </authorList>
    </citation>
    <scope>NUCLEOTIDE SEQUENCE [LARGE SCALE GENOMIC DNA]</scope>
    <source>
        <strain evidence="6">DSM 17616</strain>
    </source>
</reference>
<dbReference type="FunFam" id="3.40.50.980:FF:000001">
    <property type="entry name" value="Non-ribosomal peptide synthetase"/>
    <property type="match status" value="1"/>
</dbReference>
<proteinExistence type="predicted"/>
<evidence type="ECO:0000256" key="1">
    <source>
        <dbReference type="ARBA" id="ARBA00001957"/>
    </source>
</evidence>
<dbReference type="InterPro" id="IPR000873">
    <property type="entry name" value="AMP-dep_synth/lig_dom"/>
</dbReference>